<dbReference type="EMBL" id="UINC01022772">
    <property type="protein sequence ID" value="SVA93082.1"/>
    <property type="molecule type" value="Genomic_DNA"/>
</dbReference>
<gene>
    <name evidence="1" type="ORF">METZ01_LOCUS145936</name>
</gene>
<organism evidence="1">
    <name type="scientific">marine metagenome</name>
    <dbReference type="NCBI Taxonomy" id="408172"/>
    <lineage>
        <taxon>unclassified sequences</taxon>
        <taxon>metagenomes</taxon>
        <taxon>ecological metagenomes</taxon>
    </lineage>
</organism>
<reference evidence="1" key="1">
    <citation type="submission" date="2018-05" db="EMBL/GenBank/DDBJ databases">
        <authorList>
            <person name="Lanie J.A."/>
            <person name="Ng W.-L."/>
            <person name="Kazmierczak K.M."/>
            <person name="Andrzejewski T.M."/>
            <person name="Davidsen T.M."/>
            <person name="Wayne K.J."/>
            <person name="Tettelin H."/>
            <person name="Glass J.I."/>
            <person name="Rusch D."/>
            <person name="Podicherti R."/>
            <person name="Tsui H.-C.T."/>
            <person name="Winkler M.E."/>
        </authorList>
    </citation>
    <scope>NUCLEOTIDE SEQUENCE</scope>
</reference>
<protein>
    <submittedName>
        <fullName evidence="1">Uncharacterized protein</fullName>
    </submittedName>
</protein>
<evidence type="ECO:0000313" key="1">
    <source>
        <dbReference type="EMBL" id="SVA93082.1"/>
    </source>
</evidence>
<accession>A0A381ZW61</accession>
<sequence>MSGSQYLLWENSTQYPDLGGLDFKYSFGHFKLPRLLILEKR</sequence>
<name>A0A381ZW61_9ZZZZ</name>
<proteinExistence type="predicted"/>
<dbReference type="AlphaFoldDB" id="A0A381ZW61"/>